<dbReference type="Proteomes" id="UP001348817">
    <property type="component" value="Chromosome"/>
</dbReference>
<comment type="similarity">
    <text evidence="2">Belongs to the TonB-dependent receptor family.</text>
</comment>
<dbReference type="InterPro" id="IPR037066">
    <property type="entry name" value="Plug_dom_sf"/>
</dbReference>
<dbReference type="SUPFAM" id="SSF56935">
    <property type="entry name" value="Porins"/>
    <property type="match status" value="1"/>
</dbReference>
<evidence type="ECO:0000256" key="1">
    <source>
        <dbReference type="ARBA" id="ARBA00022729"/>
    </source>
</evidence>
<keyword evidence="2" id="KW-0812">Transmembrane</keyword>
<dbReference type="PANTHER" id="PTHR30069">
    <property type="entry name" value="TONB-DEPENDENT OUTER MEMBRANE RECEPTOR"/>
    <property type="match status" value="1"/>
</dbReference>
<evidence type="ECO:0000313" key="5">
    <source>
        <dbReference type="Proteomes" id="UP001348817"/>
    </source>
</evidence>
<gene>
    <name evidence="4" type="ORF">FUAX_07800</name>
</gene>
<dbReference type="Pfam" id="PF07715">
    <property type="entry name" value="Plug"/>
    <property type="match status" value="1"/>
</dbReference>
<keyword evidence="5" id="KW-1185">Reference proteome</keyword>
<proteinExistence type="inferred from homology"/>
<evidence type="ECO:0000313" key="4">
    <source>
        <dbReference type="EMBL" id="BDD08348.1"/>
    </source>
</evidence>
<evidence type="ECO:0000259" key="3">
    <source>
        <dbReference type="Pfam" id="PF07715"/>
    </source>
</evidence>
<dbReference type="AlphaFoldDB" id="A0AAU9CXK4"/>
<dbReference type="InterPro" id="IPR039426">
    <property type="entry name" value="TonB-dep_rcpt-like"/>
</dbReference>
<name>A0AAU9CXK4_9BACT</name>
<keyword evidence="1" id="KW-0732">Signal</keyword>
<dbReference type="GO" id="GO:0009279">
    <property type="term" value="C:cell outer membrane"/>
    <property type="evidence" value="ECO:0007669"/>
    <property type="project" value="UniProtKB-SubCell"/>
</dbReference>
<reference evidence="4 5" key="1">
    <citation type="submission" date="2021-12" db="EMBL/GenBank/DDBJ databases">
        <title>Genome sequencing of bacteria with rrn-lacking chromosome and rrn-plasmid.</title>
        <authorList>
            <person name="Anda M."/>
            <person name="Iwasaki W."/>
        </authorList>
    </citation>
    <scope>NUCLEOTIDE SEQUENCE [LARGE SCALE GENOMIC DNA]</scope>
    <source>
        <strain evidence="4 5">DSM 100852</strain>
    </source>
</reference>
<dbReference type="KEGG" id="fax:FUAX_07800"/>
<keyword evidence="2" id="KW-1134">Transmembrane beta strand</keyword>
<dbReference type="GO" id="GO:0044718">
    <property type="term" value="P:siderophore transmembrane transport"/>
    <property type="evidence" value="ECO:0007669"/>
    <property type="project" value="TreeGrafter"/>
</dbReference>
<dbReference type="PROSITE" id="PS52016">
    <property type="entry name" value="TONB_DEPENDENT_REC_3"/>
    <property type="match status" value="1"/>
</dbReference>
<dbReference type="PANTHER" id="PTHR30069:SF29">
    <property type="entry name" value="HEMOGLOBIN AND HEMOGLOBIN-HAPTOGLOBIN-BINDING PROTEIN 1-RELATED"/>
    <property type="match status" value="1"/>
</dbReference>
<evidence type="ECO:0000256" key="2">
    <source>
        <dbReference type="PROSITE-ProRule" id="PRU01360"/>
    </source>
</evidence>
<keyword evidence="2" id="KW-0813">Transport</keyword>
<dbReference type="Gene3D" id="2.170.130.10">
    <property type="entry name" value="TonB-dependent receptor, plug domain"/>
    <property type="match status" value="1"/>
</dbReference>
<organism evidence="4 5">
    <name type="scientific">Fulvitalea axinellae</name>
    <dbReference type="NCBI Taxonomy" id="1182444"/>
    <lineage>
        <taxon>Bacteria</taxon>
        <taxon>Pseudomonadati</taxon>
        <taxon>Bacteroidota</taxon>
        <taxon>Cytophagia</taxon>
        <taxon>Cytophagales</taxon>
        <taxon>Persicobacteraceae</taxon>
        <taxon>Fulvitalea</taxon>
    </lineage>
</organism>
<dbReference type="GO" id="GO:0015344">
    <property type="term" value="F:siderophore uptake transmembrane transporter activity"/>
    <property type="evidence" value="ECO:0007669"/>
    <property type="project" value="TreeGrafter"/>
</dbReference>
<accession>A0AAU9CXK4</accession>
<dbReference type="Gene3D" id="2.60.40.1930">
    <property type="match status" value="1"/>
</dbReference>
<dbReference type="RefSeq" id="WP_338393614.1">
    <property type="nucleotide sequence ID" value="NZ_AP025314.1"/>
</dbReference>
<sequence>MNRRHQIFACVACAFFFVAFTQSQDDGVKTVIAKMQRFFKERASEKVYLHTDRSYYFGGDDLWYSAYLLEGKSHALLPGAETIYIDLLDGNGKAVDKHIVRANKGFARGNIELPVKIPQGNYQLVARTKWMENFGEHLYYRKTIRVLSRREAKIRAKITQESMEAGTQNGVRVIKVKLNTDSDTITVAERKVAASLIKDGKLIKKKNLRTDSDGELNWVIPESEAAGIEQAELRLNIKVAKTWGVTKGESLYLNRLPKLEFFPEGGDMVIGLQSRVGVRVTMPDGKPGKLNIAIMDSEGERKVSFASTVGGRATFALIPEEGKTYYAVDGDSEESTYKIRLPEAKPSGITMSVNPMLRKGIVLQASASPDLKKAYAVFHSRDRVVYAGELDFSSLPSVSLSLPKKYFPSGISCVTLFDSQLRPRSERIFFVDKYDRLGLEAVADRQAYDRREKVTLKITAKTPDGQPVRGRFSLAVTDAGAVPADDQSGILGYLMAESDLGVEVPEARNYFRDPSRANMVKMDLRLMTDGWRRFTWPDVLVDSLQAPTIAKEDAFSFSGQVLNLWNKPSKDALVLLSAGEQKFFVKTEEDGRFDMPVDMIADTTKIEILARNKKGKDRVILKVDSVRSSVTRQDAVFPVPDSLMAKLQAMIHRRDSLDLIERVYNPFGKTVFLDEVTVSSKRIEEEKRDEMRGFMRGASHTLTFDDDNISSYNTVFDMLMGMPGVSVIGTTVTIRGGGTPGFYLDGVQTDLEMIETLNPLDIDFIDVFKGANAAIFGMNGGNGVIAFYTKRGEARSNGVDFSIVKLQSPGYRMARKFANPDYSKELPEHVKPDRRVTLYWTPLIVTDEAGEATVTFFTGDKYSEYHVDIQGIDPLGRAGATQTSFKTSSRVERPN</sequence>
<keyword evidence="2" id="KW-0998">Cell outer membrane</keyword>
<dbReference type="EMBL" id="AP025314">
    <property type="protein sequence ID" value="BDD08348.1"/>
    <property type="molecule type" value="Genomic_DNA"/>
</dbReference>
<feature type="domain" description="TonB-dependent receptor plug" evidence="3">
    <location>
        <begin position="711"/>
        <end position="784"/>
    </location>
</feature>
<keyword evidence="2" id="KW-0472">Membrane</keyword>
<protein>
    <recommendedName>
        <fullName evidence="3">TonB-dependent receptor plug domain-containing protein</fullName>
    </recommendedName>
</protein>
<dbReference type="InterPro" id="IPR012910">
    <property type="entry name" value="Plug_dom"/>
</dbReference>
<comment type="subcellular location">
    <subcellularLocation>
        <location evidence="2">Cell outer membrane</location>
        <topology evidence="2">Multi-pass membrane protein</topology>
    </subcellularLocation>
</comment>